<keyword evidence="8" id="KW-0129">CBS domain</keyword>
<dbReference type="FunFam" id="1.10.3080.10:FF:000003">
    <property type="entry name" value="Chloride channel 2"/>
    <property type="match status" value="1"/>
</dbReference>
<evidence type="ECO:0000256" key="3">
    <source>
        <dbReference type="ARBA" id="ARBA00022692"/>
    </source>
</evidence>
<dbReference type="GO" id="GO:0005247">
    <property type="term" value="F:voltage-gated chloride channel activity"/>
    <property type="evidence" value="ECO:0007669"/>
    <property type="project" value="TreeGrafter"/>
</dbReference>
<evidence type="ECO:0000256" key="7">
    <source>
        <dbReference type="ARBA" id="ARBA00023065"/>
    </source>
</evidence>
<feature type="transmembrane region" description="Helical" evidence="14">
    <location>
        <begin position="515"/>
        <end position="538"/>
    </location>
</feature>
<feature type="transmembrane region" description="Helical" evidence="14">
    <location>
        <begin position="109"/>
        <end position="132"/>
    </location>
</feature>
<keyword evidence="7" id="KW-0406">Ion transport</keyword>
<feature type="compositionally biased region" description="Polar residues" evidence="13">
    <location>
        <begin position="925"/>
        <end position="956"/>
    </location>
</feature>
<feature type="region of interest" description="Disordered" evidence="13">
    <location>
        <begin position="791"/>
        <end position="849"/>
    </location>
</feature>
<feature type="transmembrane region" description="Helical" evidence="14">
    <location>
        <begin position="382"/>
        <end position="401"/>
    </location>
</feature>
<evidence type="ECO:0000256" key="5">
    <source>
        <dbReference type="ARBA" id="ARBA00022882"/>
    </source>
</evidence>
<keyword evidence="3 14" id="KW-0812">Transmembrane</keyword>
<evidence type="ECO:0000256" key="6">
    <source>
        <dbReference type="ARBA" id="ARBA00022989"/>
    </source>
</evidence>
<accession>A0A9P0MQ30</accession>
<evidence type="ECO:0000256" key="9">
    <source>
        <dbReference type="ARBA" id="ARBA00023136"/>
    </source>
</evidence>
<feature type="transmembrane region" description="Helical" evidence="14">
    <location>
        <begin position="226"/>
        <end position="245"/>
    </location>
</feature>
<evidence type="ECO:0000256" key="12">
    <source>
        <dbReference type="ARBA" id="ARBA00023303"/>
    </source>
</evidence>
<dbReference type="InterPro" id="IPR046342">
    <property type="entry name" value="CBS_dom_sf"/>
</dbReference>
<feature type="transmembrane region" description="Helical" evidence="14">
    <location>
        <begin position="339"/>
        <end position="358"/>
    </location>
</feature>
<keyword evidence="11" id="KW-0868">Chloride</keyword>
<dbReference type="GO" id="GO:0005886">
    <property type="term" value="C:plasma membrane"/>
    <property type="evidence" value="ECO:0007669"/>
    <property type="project" value="TreeGrafter"/>
</dbReference>
<dbReference type="Gene3D" id="1.10.3080.10">
    <property type="entry name" value="Clc chloride channel"/>
    <property type="match status" value="1"/>
</dbReference>
<feature type="transmembrane region" description="Helical" evidence="14">
    <location>
        <begin position="257"/>
        <end position="281"/>
    </location>
</feature>
<dbReference type="OrthoDB" id="4564at2759"/>
<feature type="region of interest" description="Disordered" evidence="13">
    <location>
        <begin position="918"/>
        <end position="956"/>
    </location>
</feature>
<keyword evidence="5" id="KW-0851">Voltage-gated channel</keyword>
<proteinExistence type="predicted"/>
<dbReference type="PRINTS" id="PR00762">
    <property type="entry name" value="CLCHANNEL"/>
</dbReference>
<feature type="transmembrane region" description="Helical" evidence="14">
    <location>
        <begin position="198"/>
        <end position="220"/>
    </location>
</feature>
<comment type="subcellular location">
    <subcellularLocation>
        <location evidence="1">Membrane</location>
        <topology evidence="1">Multi-pass membrane protein</topology>
    </subcellularLocation>
</comment>
<reference evidence="15" key="1">
    <citation type="submission" date="2022-01" db="EMBL/GenBank/DDBJ databases">
        <authorList>
            <person name="King R."/>
        </authorList>
    </citation>
    <scope>NUCLEOTIDE SEQUENCE</scope>
</reference>
<dbReference type="Proteomes" id="UP001152798">
    <property type="component" value="Chromosome 4"/>
</dbReference>
<evidence type="ECO:0008006" key="17">
    <source>
        <dbReference type="Google" id="ProtNLM"/>
    </source>
</evidence>
<keyword evidence="10" id="KW-0869">Chloride channel</keyword>
<evidence type="ECO:0000256" key="2">
    <source>
        <dbReference type="ARBA" id="ARBA00022448"/>
    </source>
</evidence>
<dbReference type="PANTHER" id="PTHR45720">
    <property type="entry name" value="CHLORIDE CHANNEL PROTEIN 2"/>
    <property type="match status" value="1"/>
</dbReference>
<name>A0A9P0MQ30_NEZVI</name>
<keyword evidence="16" id="KW-1185">Reference proteome</keyword>
<feature type="region of interest" description="Disordered" evidence="13">
    <location>
        <begin position="676"/>
        <end position="700"/>
    </location>
</feature>
<dbReference type="SUPFAM" id="SSF81340">
    <property type="entry name" value="Clc chloride channel"/>
    <property type="match status" value="1"/>
</dbReference>
<organism evidence="15 16">
    <name type="scientific">Nezara viridula</name>
    <name type="common">Southern green stink bug</name>
    <name type="synonym">Cimex viridulus</name>
    <dbReference type="NCBI Taxonomy" id="85310"/>
    <lineage>
        <taxon>Eukaryota</taxon>
        <taxon>Metazoa</taxon>
        <taxon>Ecdysozoa</taxon>
        <taxon>Arthropoda</taxon>
        <taxon>Hexapoda</taxon>
        <taxon>Insecta</taxon>
        <taxon>Pterygota</taxon>
        <taxon>Neoptera</taxon>
        <taxon>Paraneoptera</taxon>
        <taxon>Hemiptera</taxon>
        <taxon>Heteroptera</taxon>
        <taxon>Panheteroptera</taxon>
        <taxon>Pentatomomorpha</taxon>
        <taxon>Pentatomoidea</taxon>
        <taxon>Pentatomidae</taxon>
        <taxon>Pentatominae</taxon>
        <taxon>Nezara</taxon>
    </lineage>
</organism>
<dbReference type="FunFam" id="3.10.580.10:FF:000026">
    <property type="entry name" value="Chloride channel protein"/>
    <property type="match status" value="1"/>
</dbReference>
<dbReference type="SUPFAM" id="SSF54631">
    <property type="entry name" value="CBS-domain pair"/>
    <property type="match status" value="1"/>
</dbReference>
<dbReference type="InterPro" id="IPR014743">
    <property type="entry name" value="Cl-channel_core"/>
</dbReference>
<keyword evidence="2" id="KW-0813">Transport</keyword>
<keyword evidence="12" id="KW-0407">Ion channel</keyword>
<dbReference type="FunFam" id="3.10.580.10:FF:000032">
    <property type="entry name" value="Chloride channel protein"/>
    <property type="match status" value="1"/>
</dbReference>
<dbReference type="Gene3D" id="3.10.580.10">
    <property type="entry name" value="CBS-domain"/>
    <property type="match status" value="2"/>
</dbReference>
<dbReference type="InterPro" id="IPR001807">
    <property type="entry name" value="ClC"/>
</dbReference>
<dbReference type="InterPro" id="IPR050970">
    <property type="entry name" value="Cl_channel_volt-gated"/>
</dbReference>
<dbReference type="AlphaFoldDB" id="A0A9P0MQ30"/>
<sequence>MPQKIVLNRGRSKDRLDDITGFSRRRKWATSKQNYFLLSLLELDEKMYGKYTKELGAYAKEEAKRAKKKSVQEVDETLGKPRGRLYNSKIAKVIGWAWRNTFARLGEDWVFLALLGLIMAFLSFIMDHGISMCNKGRIWLYRDLATHPVVQYLAWVSLPFCLILFSAGFVHIVAPQSIGSGIPEMKTILRGVSLKEYLTFRTLVAKVIGLTATLGSGLPLGKEGPFVHIASIAATLLSKLVTSFQSIYENESRNTEMLAAACAAGVASCFGAPIGGVLFSIEVTTVYFAIRNYWRGFFTAVCGATVFRLLAVWFQKEDTVKAYFQTNFTMEFPFDPQELVVFSLMGVVCGIGGAAYVWSHRQYVLFMRKNKKMNAFLQKNRFLYPGIVVLVASSVSFPLGLGRFMAGDLNTHDQVSGLFSNFTWTKDELTVEESEVLRHWTTKSTDHFICLTGFIFYTFIFSIIASTIPVPSGSFIPVFKIGAALGRIAGELMHVIFPQGIHHSEFTTPIIPGGYAAVGAAAFSGAVTHTISVSVIVFEMTGQITHIIPIMIAVLIANAIASLLQPSLYDSIILIKKLPYLPDLLPSSSGIYNVYVEDFMIRDVKYIWNNMSYHELKAVLKENRRLRSFPLVEKPENMILLGSIQRLELIKIIEKHIGRERRLQVVARWQKEAQERAKEEYERKRRESERQRRPSRFEVTPAPDILRMKQQSSGTLDSDHGYRFHPVFGTQPKKSILKKTNSFNLRNYSPLTTPSVTPYTTVTGAESRSGGVWMAFRIRMAFEAIFHKSTTLQDVEPNEDEGSPEPRGLSPPPPYQPVSLPASPGVNKKVQLPRERVIDMSPEDQKEWEEEELRAGVSFADCQIDPSPFQLVGRTSLLKAHSIFSLVGINHAYVTNIGKLVGVVALKELRKAIEDSNAGIPPGSHLQQVQPQAGDGTSVTAPLVNNNPPEIKVNSV</sequence>
<keyword evidence="4" id="KW-0677">Repeat</keyword>
<feature type="compositionally biased region" description="Basic and acidic residues" evidence="13">
    <location>
        <begin position="676"/>
        <end position="696"/>
    </location>
</feature>
<feature type="transmembrane region" description="Helical" evidence="14">
    <location>
        <begin position="293"/>
        <end position="314"/>
    </location>
</feature>
<evidence type="ECO:0000256" key="10">
    <source>
        <dbReference type="ARBA" id="ARBA00023173"/>
    </source>
</evidence>
<protein>
    <recommendedName>
        <fullName evidence="17">Chloride channel protein</fullName>
    </recommendedName>
</protein>
<evidence type="ECO:0000313" key="16">
    <source>
        <dbReference type="Proteomes" id="UP001152798"/>
    </source>
</evidence>
<dbReference type="CDD" id="cd03683">
    <property type="entry name" value="ClC_1_like"/>
    <property type="match status" value="1"/>
</dbReference>
<keyword evidence="6 14" id="KW-1133">Transmembrane helix</keyword>
<evidence type="ECO:0000256" key="4">
    <source>
        <dbReference type="ARBA" id="ARBA00022737"/>
    </source>
</evidence>
<evidence type="ECO:0000256" key="14">
    <source>
        <dbReference type="SAM" id="Phobius"/>
    </source>
</evidence>
<gene>
    <name evidence="15" type="ORF">NEZAVI_LOCUS8388</name>
</gene>
<dbReference type="PANTHER" id="PTHR45720:SF10">
    <property type="entry name" value="CHLORIDE CHANNEL PROTEIN 2"/>
    <property type="match status" value="1"/>
</dbReference>
<evidence type="ECO:0000256" key="8">
    <source>
        <dbReference type="ARBA" id="ARBA00023122"/>
    </source>
</evidence>
<feature type="transmembrane region" description="Helical" evidence="14">
    <location>
        <begin position="550"/>
        <end position="569"/>
    </location>
</feature>
<evidence type="ECO:0000256" key="1">
    <source>
        <dbReference type="ARBA" id="ARBA00004141"/>
    </source>
</evidence>
<feature type="transmembrane region" description="Helical" evidence="14">
    <location>
        <begin position="152"/>
        <end position="178"/>
    </location>
</feature>
<feature type="transmembrane region" description="Helical" evidence="14">
    <location>
        <begin position="448"/>
        <end position="468"/>
    </location>
</feature>
<keyword evidence="9 14" id="KW-0472">Membrane</keyword>
<dbReference type="Pfam" id="PF00654">
    <property type="entry name" value="Voltage_CLC"/>
    <property type="match status" value="1"/>
</dbReference>
<dbReference type="GO" id="GO:0034707">
    <property type="term" value="C:chloride channel complex"/>
    <property type="evidence" value="ECO:0007669"/>
    <property type="project" value="UniProtKB-KW"/>
</dbReference>
<dbReference type="EMBL" id="OV725080">
    <property type="protein sequence ID" value="CAH1398801.1"/>
    <property type="molecule type" value="Genomic_DNA"/>
</dbReference>
<evidence type="ECO:0000313" key="15">
    <source>
        <dbReference type="EMBL" id="CAH1398801.1"/>
    </source>
</evidence>
<evidence type="ECO:0000256" key="13">
    <source>
        <dbReference type="SAM" id="MobiDB-lite"/>
    </source>
</evidence>
<evidence type="ECO:0000256" key="11">
    <source>
        <dbReference type="ARBA" id="ARBA00023214"/>
    </source>
</evidence>